<keyword evidence="3" id="KW-1185">Reference proteome</keyword>
<comment type="caution">
    <text evidence="2">The sequence shown here is derived from an EMBL/GenBank/DDBJ whole genome shotgun (WGS) entry which is preliminary data.</text>
</comment>
<reference evidence="2 3" key="1">
    <citation type="submission" date="2020-08" db="EMBL/GenBank/DDBJ databases">
        <title>Genomic Encyclopedia of Type Strains, Phase III (KMG-III): the genomes of soil and plant-associated and newly described type strains.</title>
        <authorList>
            <person name="Whitman W."/>
        </authorList>
    </citation>
    <scope>NUCLEOTIDE SEQUENCE [LARGE SCALE GENOMIC DNA]</scope>
    <source>
        <strain evidence="2 3">CECT 3237</strain>
    </source>
</reference>
<proteinExistence type="predicted"/>
<evidence type="ECO:0000256" key="1">
    <source>
        <dbReference type="SAM" id="MobiDB-lite"/>
    </source>
</evidence>
<gene>
    <name evidence="2" type="ORF">FHS41_002052</name>
</gene>
<dbReference type="EMBL" id="JACHXE010000001">
    <property type="protein sequence ID" value="MBB3075583.1"/>
    <property type="molecule type" value="Genomic_DNA"/>
</dbReference>
<evidence type="ECO:0000313" key="3">
    <source>
        <dbReference type="Proteomes" id="UP000572907"/>
    </source>
</evidence>
<sequence>MTELELKYLGADIRKLTAAIESLTAALTASRSPSPSPSQAASVIETRIKQVSARPRAGRKGLSVNDNSD</sequence>
<feature type="compositionally biased region" description="Low complexity" evidence="1">
    <location>
        <begin position="26"/>
        <end position="42"/>
    </location>
</feature>
<name>A0A7W4ZN75_9ACTN</name>
<dbReference type="AlphaFoldDB" id="A0A7W4ZN75"/>
<evidence type="ECO:0000313" key="2">
    <source>
        <dbReference type="EMBL" id="MBB3075583.1"/>
    </source>
</evidence>
<dbReference type="RefSeq" id="WP_184589858.1">
    <property type="nucleotide sequence ID" value="NZ_BMUP01000001.1"/>
</dbReference>
<organism evidence="2 3">
    <name type="scientific">Streptomyces violarus</name>
    <dbReference type="NCBI Taxonomy" id="67380"/>
    <lineage>
        <taxon>Bacteria</taxon>
        <taxon>Bacillati</taxon>
        <taxon>Actinomycetota</taxon>
        <taxon>Actinomycetes</taxon>
        <taxon>Kitasatosporales</taxon>
        <taxon>Streptomycetaceae</taxon>
        <taxon>Streptomyces</taxon>
    </lineage>
</organism>
<accession>A0A7W4ZN75</accession>
<protein>
    <submittedName>
        <fullName evidence="2">Uncharacterized protein</fullName>
    </submittedName>
</protein>
<feature type="region of interest" description="Disordered" evidence="1">
    <location>
        <begin position="26"/>
        <end position="69"/>
    </location>
</feature>
<dbReference type="Proteomes" id="UP000572907">
    <property type="component" value="Unassembled WGS sequence"/>
</dbReference>